<dbReference type="GO" id="GO:0008270">
    <property type="term" value="F:zinc ion binding"/>
    <property type="evidence" value="ECO:0007669"/>
    <property type="project" value="InterPro"/>
</dbReference>
<evidence type="ECO:0000256" key="6">
    <source>
        <dbReference type="ARBA" id="ARBA00022679"/>
    </source>
</evidence>
<dbReference type="Gene3D" id="2.40.270.10">
    <property type="entry name" value="DNA-directed RNA polymerase, subunit 2, domain 6"/>
    <property type="match status" value="1"/>
</dbReference>
<keyword evidence="10" id="KW-0238">DNA-binding</keyword>
<dbReference type="GO" id="GO:0032549">
    <property type="term" value="F:ribonucleoside binding"/>
    <property type="evidence" value="ECO:0007669"/>
    <property type="project" value="InterPro"/>
</dbReference>
<evidence type="ECO:0000256" key="2">
    <source>
        <dbReference type="ARBA" id="ARBA00004496"/>
    </source>
</evidence>
<feature type="domain" description="RNA polymerase beta subunit protrusion" evidence="20">
    <location>
        <begin position="64"/>
        <end position="434"/>
    </location>
</feature>
<dbReference type="InterPro" id="IPR007642">
    <property type="entry name" value="RNA_pol_Rpb2_2"/>
</dbReference>
<evidence type="ECO:0000256" key="15">
    <source>
        <dbReference type="RuleBase" id="RU363031"/>
    </source>
</evidence>
<dbReference type="Gene3D" id="3.90.1110.10">
    <property type="entry name" value="RNA polymerase Rpb2, domain 2"/>
    <property type="match status" value="1"/>
</dbReference>
<evidence type="ECO:0000259" key="19">
    <source>
        <dbReference type="Pfam" id="PF04561"/>
    </source>
</evidence>
<keyword evidence="25" id="KW-1185">Reference proteome</keyword>
<dbReference type="EC" id="2.7.7.6" evidence="15"/>
<comment type="function">
    <text evidence="15">DNA-dependent RNA polymerase catalyzes the transcription of DNA into RNA using the four ribonucleoside triphosphates as substrates.</text>
</comment>
<keyword evidence="4 15" id="KW-0240">DNA-directed RNA polymerase</keyword>
<comment type="caution">
    <text evidence="24">The sequence shown here is derived from an EMBL/GenBank/DDBJ whole genome shotgun (WGS) entry which is preliminary data.</text>
</comment>
<comment type="catalytic activity">
    <reaction evidence="13 15">
        <text>RNA(n) + a ribonucleoside 5'-triphosphate = RNA(n+1) + diphosphate</text>
        <dbReference type="Rhea" id="RHEA:21248"/>
        <dbReference type="Rhea" id="RHEA-COMP:14527"/>
        <dbReference type="Rhea" id="RHEA-COMP:17342"/>
        <dbReference type="ChEBI" id="CHEBI:33019"/>
        <dbReference type="ChEBI" id="CHEBI:61557"/>
        <dbReference type="ChEBI" id="CHEBI:140395"/>
        <dbReference type="EC" id="2.7.7.6"/>
    </reaction>
</comment>
<evidence type="ECO:0000313" key="25">
    <source>
        <dbReference type="Proteomes" id="UP000632195"/>
    </source>
</evidence>
<evidence type="ECO:0000256" key="9">
    <source>
        <dbReference type="ARBA" id="ARBA00022833"/>
    </source>
</evidence>
<gene>
    <name evidence="24" type="ORF">GCM10007108_08040</name>
</gene>
<dbReference type="EMBL" id="BMNY01000001">
    <property type="protein sequence ID" value="GGM72212.1"/>
    <property type="molecule type" value="Genomic_DNA"/>
</dbReference>
<dbReference type="RefSeq" id="WP_188680521.1">
    <property type="nucleotide sequence ID" value="NZ_BMNY01000001.1"/>
</dbReference>
<evidence type="ECO:0000259" key="21">
    <source>
        <dbReference type="Pfam" id="PF04565"/>
    </source>
</evidence>
<dbReference type="Gene3D" id="3.90.1100.10">
    <property type="match status" value="2"/>
</dbReference>
<evidence type="ECO:0000256" key="14">
    <source>
        <dbReference type="RuleBase" id="RU000434"/>
    </source>
</evidence>
<comment type="subunit">
    <text evidence="12">Part of the RNA polymerase complex.</text>
</comment>
<dbReference type="GO" id="GO:0005737">
    <property type="term" value="C:cytoplasm"/>
    <property type="evidence" value="ECO:0007669"/>
    <property type="project" value="UniProtKB-SubCell"/>
</dbReference>
<dbReference type="InterPro" id="IPR007645">
    <property type="entry name" value="RNA_pol_Rpb2_3"/>
</dbReference>
<dbReference type="InterPro" id="IPR007120">
    <property type="entry name" value="DNA-dir_RNAP_su2_dom"/>
</dbReference>
<reference evidence="24" key="2">
    <citation type="submission" date="2022-09" db="EMBL/GenBank/DDBJ databases">
        <authorList>
            <person name="Sun Q."/>
            <person name="Ohkuma M."/>
        </authorList>
    </citation>
    <scope>NUCLEOTIDE SEQUENCE</scope>
    <source>
        <strain evidence="24">JCM 13583</strain>
    </source>
</reference>
<feature type="domain" description="RNA polymerase Rpb2" evidence="22">
    <location>
        <begin position="554"/>
        <end position="614"/>
    </location>
</feature>
<dbReference type="InterPro" id="IPR014724">
    <property type="entry name" value="RNA_pol_RPB2_OB-fold"/>
</dbReference>
<reference evidence="24" key="1">
    <citation type="journal article" date="2014" name="Int. J. Syst. Evol. Microbiol.">
        <title>Complete genome sequence of Corynebacterium casei LMG S-19264T (=DSM 44701T), isolated from a smear-ripened cheese.</title>
        <authorList>
            <consortium name="US DOE Joint Genome Institute (JGI-PGF)"/>
            <person name="Walter F."/>
            <person name="Albersmeier A."/>
            <person name="Kalinowski J."/>
            <person name="Ruckert C."/>
        </authorList>
    </citation>
    <scope>NUCLEOTIDE SEQUENCE</scope>
    <source>
        <strain evidence="24">JCM 13583</strain>
    </source>
</reference>
<dbReference type="Pfam" id="PF04565">
    <property type="entry name" value="RNA_pol_Rpb2_3"/>
    <property type="match status" value="1"/>
</dbReference>
<dbReference type="InterPro" id="IPR007646">
    <property type="entry name" value="RNA_pol_Rpb2_4"/>
</dbReference>
<feature type="domain" description="DNA-directed RNA polymerase subunit 2 hybrid-binding" evidence="17">
    <location>
        <begin position="731"/>
        <end position="1102"/>
    </location>
</feature>
<evidence type="ECO:0000256" key="8">
    <source>
        <dbReference type="ARBA" id="ARBA00022723"/>
    </source>
</evidence>
<dbReference type="NCBIfam" id="NF006335">
    <property type="entry name" value="PRK08565.1"/>
    <property type="match status" value="1"/>
</dbReference>
<dbReference type="InterPro" id="IPR019969">
    <property type="entry name" value="RNAP_Rpo2"/>
</dbReference>
<dbReference type="InterPro" id="IPR007647">
    <property type="entry name" value="RNA_pol_Rpb2_5"/>
</dbReference>
<dbReference type="Pfam" id="PF04561">
    <property type="entry name" value="RNA_pol_Rpb2_2"/>
    <property type="match status" value="1"/>
</dbReference>
<dbReference type="NCBIfam" id="TIGR03670">
    <property type="entry name" value="rpoB_arch"/>
    <property type="match status" value="1"/>
</dbReference>
<feature type="domain" description="RNA polymerase Rpb2" evidence="21">
    <location>
        <begin position="459"/>
        <end position="523"/>
    </location>
</feature>
<organism evidence="24 25">
    <name type="scientific">Thermogymnomonas acidicola</name>
    <dbReference type="NCBI Taxonomy" id="399579"/>
    <lineage>
        <taxon>Archaea</taxon>
        <taxon>Methanobacteriati</taxon>
        <taxon>Thermoplasmatota</taxon>
        <taxon>Thermoplasmata</taxon>
        <taxon>Thermoplasmatales</taxon>
        <taxon>Thermogymnomonas</taxon>
    </lineage>
</organism>
<dbReference type="GO" id="GO:0003899">
    <property type="term" value="F:DNA-directed RNA polymerase activity"/>
    <property type="evidence" value="ECO:0007669"/>
    <property type="project" value="UniProtKB-EC"/>
</dbReference>
<dbReference type="Pfam" id="PF04567">
    <property type="entry name" value="RNA_pol_Rpb2_5"/>
    <property type="match status" value="1"/>
</dbReference>
<comment type="subcellular location">
    <subcellularLocation>
        <location evidence="2">Cytoplasm</location>
    </subcellularLocation>
</comment>
<dbReference type="Pfam" id="PF04566">
    <property type="entry name" value="RNA_pol_Rpb2_4"/>
    <property type="match status" value="1"/>
</dbReference>
<evidence type="ECO:0000256" key="4">
    <source>
        <dbReference type="ARBA" id="ARBA00022478"/>
    </source>
</evidence>
<name>A0AA37BQZ6_9ARCH</name>
<dbReference type="GO" id="GO:0000428">
    <property type="term" value="C:DNA-directed RNA polymerase complex"/>
    <property type="evidence" value="ECO:0007669"/>
    <property type="project" value="UniProtKB-KW"/>
</dbReference>
<keyword evidence="11 15" id="KW-0804">Transcription</keyword>
<dbReference type="InterPro" id="IPR037034">
    <property type="entry name" value="RNA_pol_Rpb2_2_sf"/>
</dbReference>
<evidence type="ECO:0000256" key="5">
    <source>
        <dbReference type="ARBA" id="ARBA00022490"/>
    </source>
</evidence>
<evidence type="ECO:0000259" key="22">
    <source>
        <dbReference type="Pfam" id="PF04566"/>
    </source>
</evidence>
<dbReference type="FunFam" id="2.40.270.10:FF:000011">
    <property type="entry name" value="DNA-directed RNA polymerase subunit beta"/>
    <property type="match status" value="1"/>
</dbReference>
<dbReference type="GO" id="GO:0006351">
    <property type="term" value="P:DNA-templated transcription"/>
    <property type="evidence" value="ECO:0007669"/>
    <property type="project" value="InterPro"/>
</dbReference>
<keyword evidence="6 15" id="KW-0808">Transferase</keyword>
<feature type="domain" description="RNA polymerase Rpb2" evidence="18">
    <location>
        <begin position="1104"/>
        <end position="1196"/>
    </location>
</feature>
<dbReference type="InterPro" id="IPR007644">
    <property type="entry name" value="RNA_pol_bsu_protrusion"/>
</dbReference>
<dbReference type="PROSITE" id="PS01166">
    <property type="entry name" value="RNA_POL_BETA"/>
    <property type="match status" value="1"/>
</dbReference>
<proteinExistence type="inferred from homology"/>
<evidence type="ECO:0000256" key="3">
    <source>
        <dbReference type="ARBA" id="ARBA00006835"/>
    </source>
</evidence>
<evidence type="ECO:0000259" key="20">
    <source>
        <dbReference type="Pfam" id="PF04563"/>
    </source>
</evidence>
<dbReference type="Pfam" id="PF00562">
    <property type="entry name" value="RNA_pol_Rpb2_6"/>
    <property type="match status" value="1"/>
</dbReference>
<evidence type="ECO:0000256" key="13">
    <source>
        <dbReference type="ARBA" id="ARBA00048552"/>
    </source>
</evidence>
<dbReference type="Pfam" id="PF04563">
    <property type="entry name" value="RNA_pol_Rpb2_1"/>
    <property type="match status" value="1"/>
</dbReference>
<evidence type="ECO:0000256" key="12">
    <source>
        <dbReference type="ARBA" id="ARBA00025838"/>
    </source>
</evidence>
<dbReference type="PANTHER" id="PTHR20856">
    <property type="entry name" value="DNA-DIRECTED RNA POLYMERASE I SUBUNIT 2"/>
    <property type="match status" value="1"/>
</dbReference>
<evidence type="ECO:0000256" key="1">
    <source>
        <dbReference type="ARBA" id="ARBA00001947"/>
    </source>
</evidence>
<keyword evidence="5" id="KW-0963">Cytoplasm</keyword>
<evidence type="ECO:0000259" key="17">
    <source>
        <dbReference type="Pfam" id="PF00562"/>
    </source>
</evidence>
<feature type="domain" description="RNA polymerase Rpb2" evidence="19">
    <location>
        <begin position="207"/>
        <end position="390"/>
    </location>
</feature>
<dbReference type="InterPro" id="IPR015712">
    <property type="entry name" value="DNA-dir_RNA_pol_su2"/>
</dbReference>
<dbReference type="CDD" id="cd00653">
    <property type="entry name" value="RNA_pol_B_RPB2"/>
    <property type="match status" value="1"/>
</dbReference>
<feature type="domain" description="RNA polymerase Rpb2" evidence="23">
    <location>
        <begin position="638"/>
        <end position="724"/>
    </location>
</feature>
<keyword evidence="8" id="KW-0479">Metal-binding</keyword>
<dbReference type="SUPFAM" id="SSF64484">
    <property type="entry name" value="beta and beta-prime subunits of DNA dependent RNA-polymerase"/>
    <property type="match status" value="1"/>
</dbReference>
<evidence type="ECO:0000259" key="18">
    <source>
        <dbReference type="Pfam" id="PF04560"/>
    </source>
</evidence>
<dbReference type="Gene3D" id="2.40.50.150">
    <property type="match status" value="1"/>
</dbReference>
<sequence length="1201" mass="135221">MRELVDVFFKRESVVNHQIESMNHFYAERGDPDNGMQAIVDETKVTDEDEPGVIVLDPSKTGGRDIRIYFGRIRENGRPVGEQTIWVEKPEIKEASGASNQITPNEARLRGLNYVAPVILKLRIVEDGVEKEPETLKIGDIPVMVRSKICTLYGTNLDQYIEKNNGPVNATRTEKLQYVGEDPDDPGGYFIIGGSERVIVSLEDLAPNKIMVEYEEKYDTKVEVAKVFSQQGGYRALTSMERGSDGIINVTIPSVAGTIPLVILMKALGLERDVDVHNAIASVPEMEPIIYANLEEARNPKNLPPNGVNNQEDAINYLEKRFAAGQAKEFREKRVAQMLDKNLLPHLGDSPEDRLKKAIYLGRMARSLLELHLGIRKEDDKDHLSNKRVKLAGDLMDELFRNAFQAVMKDLKYQLERTYNRKKSQIRLKPSVRQDLLTQKLQHAMATGNWIGGRTGVSQLLDRVSNVSTISHLRRIISPLTRSQPHFEARDLHPTQWGRICPNETPEGQNCGLVKNAALIINVTEGVDPQSVLEFLRSLDVKEVMEENPNAGRVYLNGDLVGYHDDPEGLTNRIREERRKGRISDEVNVRWDPGTREVIVNCDRGRIRRPLLVLRNGNTVIDSTMLKRLETGEYSIKDITRKGALEWVDAEEEENLYIAVYAYDVPEKCPSCGEYLYRGKVDWVDPGEPSSSGDKVTLECLYCHGRFQSRKLITEEHTHLEIDPSFILGVVASVIPYPEHNSSPRITMAAAMTKQSIGLSATNYRIRTDTRGHVLHYPQVPLVKTRIMDFIRYEKKPAGQNFVVAILSYQGYNIQDAIILNKASVERGLGRSSFFRTYEAEERRYPGGQEDRFEIPTHDVLGARDEKYYKNLDDNGIISPEMEVEGSDVLVGKTSPPRFLEEGAEKLGPQRRRESSVTMRPNETGIVDNVFLTVSESNSRIVKIKVRSLRIPELGDKFASRHGQKGVIGAVIPQEDMPFTEDGIIPDLIFNPHAVPSRMTVGHILEMIGGKVASRRGDFVDGTIFSGEPEQSLRAALERLGFRRSSNEVMYDGVTGRKYVVDIFTGVIYYQKLHHMVAGKFHARSRGPVQILTRQPTEGRSRQGGLRFGEMERDTLIAHGAAMVIKDRLLDQSDGTILYVCGNPKCGHIAILDRRKGTLKCPVCENTGNIHPIETSYAFKLMRDELASMGVMMRLSLGDLK</sequence>
<dbReference type="NCBIfam" id="NF007175">
    <property type="entry name" value="PRK09606.1"/>
    <property type="match status" value="1"/>
</dbReference>
<dbReference type="InterPro" id="IPR007121">
    <property type="entry name" value="RNA_pol_bsu_CS"/>
</dbReference>
<evidence type="ECO:0000256" key="10">
    <source>
        <dbReference type="ARBA" id="ARBA00023125"/>
    </source>
</evidence>
<keyword evidence="7 15" id="KW-0548">Nucleotidyltransferase</keyword>
<dbReference type="InterPro" id="IPR037033">
    <property type="entry name" value="DNA-dir_RNAP_su2_hyb_sf"/>
</dbReference>
<evidence type="ECO:0000256" key="16">
    <source>
        <dbReference type="SAM" id="MobiDB-lite"/>
    </source>
</evidence>
<dbReference type="Proteomes" id="UP000632195">
    <property type="component" value="Unassembled WGS sequence"/>
</dbReference>
<keyword evidence="9" id="KW-0862">Zinc</keyword>
<dbReference type="AlphaFoldDB" id="A0AA37BQZ6"/>
<comment type="similarity">
    <text evidence="3 14">Belongs to the RNA polymerase beta chain family.</text>
</comment>
<comment type="cofactor">
    <cofactor evidence="1">
        <name>Zn(2+)</name>
        <dbReference type="ChEBI" id="CHEBI:29105"/>
    </cofactor>
</comment>
<dbReference type="InterPro" id="IPR007641">
    <property type="entry name" value="RNA_pol_Rpb2_7"/>
</dbReference>
<dbReference type="GO" id="GO:0003677">
    <property type="term" value="F:DNA binding"/>
    <property type="evidence" value="ECO:0007669"/>
    <property type="project" value="UniProtKB-KW"/>
</dbReference>
<dbReference type="Pfam" id="PF04560">
    <property type="entry name" value="RNA_pol_Rpb2_7"/>
    <property type="match status" value="1"/>
</dbReference>
<accession>A0AA37BQZ6</accession>
<dbReference type="Gene3D" id="3.90.1800.10">
    <property type="entry name" value="RNA polymerase alpha subunit dimerisation domain"/>
    <property type="match status" value="1"/>
</dbReference>
<evidence type="ECO:0000256" key="7">
    <source>
        <dbReference type="ARBA" id="ARBA00022695"/>
    </source>
</evidence>
<feature type="region of interest" description="Disordered" evidence="16">
    <location>
        <begin position="900"/>
        <end position="919"/>
    </location>
</feature>
<protein>
    <recommendedName>
        <fullName evidence="15">DNA-directed RNA polymerase subunit beta</fullName>
        <ecNumber evidence="15">2.7.7.6</ecNumber>
    </recommendedName>
</protein>
<evidence type="ECO:0000259" key="23">
    <source>
        <dbReference type="Pfam" id="PF04567"/>
    </source>
</evidence>
<evidence type="ECO:0000256" key="11">
    <source>
        <dbReference type="ARBA" id="ARBA00023163"/>
    </source>
</evidence>
<evidence type="ECO:0000313" key="24">
    <source>
        <dbReference type="EMBL" id="GGM72212.1"/>
    </source>
</evidence>